<gene>
    <name evidence="1" type="ORF">M9Y10_038020</name>
</gene>
<keyword evidence="2" id="KW-1185">Reference proteome</keyword>
<proteinExistence type="predicted"/>
<name>A0ABR2KAF7_9EUKA</name>
<dbReference type="InterPro" id="IPR029028">
    <property type="entry name" value="Alpha/beta_knot_MTases"/>
</dbReference>
<accession>A0ABR2KAF7</accession>
<dbReference type="Proteomes" id="UP001470230">
    <property type="component" value="Unassembled WGS sequence"/>
</dbReference>
<dbReference type="SUPFAM" id="SSF75217">
    <property type="entry name" value="alpha/beta knot"/>
    <property type="match status" value="1"/>
</dbReference>
<evidence type="ECO:0000313" key="1">
    <source>
        <dbReference type="EMBL" id="KAK8886985.1"/>
    </source>
</evidence>
<dbReference type="EMBL" id="JAPFFF010000006">
    <property type="protein sequence ID" value="KAK8886985.1"/>
    <property type="molecule type" value="Genomic_DNA"/>
</dbReference>
<protein>
    <submittedName>
        <fullName evidence="1">Uncharacterized protein</fullName>
    </submittedName>
</protein>
<organism evidence="1 2">
    <name type="scientific">Tritrichomonas musculus</name>
    <dbReference type="NCBI Taxonomy" id="1915356"/>
    <lineage>
        <taxon>Eukaryota</taxon>
        <taxon>Metamonada</taxon>
        <taxon>Parabasalia</taxon>
        <taxon>Tritrichomonadida</taxon>
        <taxon>Tritrichomonadidae</taxon>
        <taxon>Tritrichomonas</taxon>
    </lineage>
</organism>
<evidence type="ECO:0000313" key="2">
    <source>
        <dbReference type="Proteomes" id="UP001470230"/>
    </source>
</evidence>
<sequence>MSTNLYLTIDITDVHITDDDKLVKTPQLDFAHEIVYSLNRTSLWQFGRIHAFLEAEQMTIEISPALSIPPSLKEFRHLIKDIMLGREVKSGNINLLKIRTDSPKLPKTRYTVDPYANLVINPLTLKDESIVLCLSLNTEAGTNTHACFSNYPVPFVNQCLNVASCMERRSNIA</sequence>
<reference evidence="1 2" key="1">
    <citation type="submission" date="2024-04" db="EMBL/GenBank/DDBJ databases">
        <title>Tritrichomonas musculus Genome.</title>
        <authorList>
            <person name="Alves-Ferreira E."/>
            <person name="Grigg M."/>
            <person name="Lorenzi H."/>
            <person name="Galac M."/>
        </authorList>
    </citation>
    <scope>NUCLEOTIDE SEQUENCE [LARGE SCALE GENOMIC DNA]</scope>
    <source>
        <strain evidence="1 2">EAF2021</strain>
    </source>
</reference>
<comment type="caution">
    <text evidence="1">The sequence shown here is derived from an EMBL/GenBank/DDBJ whole genome shotgun (WGS) entry which is preliminary data.</text>
</comment>